<evidence type="ECO:0000256" key="1">
    <source>
        <dbReference type="ARBA" id="ARBA00004370"/>
    </source>
</evidence>
<feature type="domain" description="POTRA" evidence="4">
    <location>
        <begin position="175"/>
        <end position="228"/>
    </location>
</feature>
<evidence type="ECO:0000259" key="4">
    <source>
        <dbReference type="Pfam" id="PF07244"/>
    </source>
</evidence>
<dbReference type="EMBL" id="JFZB01000005">
    <property type="protein sequence ID" value="KFI28858.1"/>
    <property type="molecule type" value="Genomic_DNA"/>
</dbReference>
<dbReference type="Pfam" id="PF07244">
    <property type="entry name" value="POTRA"/>
    <property type="match status" value="1"/>
</dbReference>
<dbReference type="Pfam" id="PF01103">
    <property type="entry name" value="Omp85"/>
    <property type="match status" value="1"/>
</dbReference>
<gene>
    <name evidence="5" type="ORF">CG50_11635</name>
</gene>
<dbReference type="Proteomes" id="UP000028824">
    <property type="component" value="Unassembled WGS sequence"/>
</dbReference>
<proteinExistence type="predicted"/>
<dbReference type="InterPro" id="IPR010827">
    <property type="entry name" value="BamA/TamA_POTRA"/>
</dbReference>
<dbReference type="STRING" id="1105367.CG50_11635"/>
<comment type="subcellular location">
    <subcellularLocation>
        <location evidence="1">Membrane</location>
    </subcellularLocation>
</comment>
<dbReference type="GO" id="GO:0019867">
    <property type="term" value="C:outer membrane"/>
    <property type="evidence" value="ECO:0007669"/>
    <property type="project" value="InterPro"/>
</dbReference>
<evidence type="ECO:0000259" key="3">
    <source>
        <dbReference type="Pfam" id="PF01103"/>
    </source>
</evidence>
<keyword evidence="2" id="KW-0472">Membrane</keyword>
<dbReference type="Gene3D" id="3.10.20.310">
    <property type="entry name" value="membrane protein fhac"/>
    <property type="match status" value="1"/>
</dbReference>
<accession>A0A086Y3K8</accession>
<organism evidence="5 6">
    <name type="scientific">Paenirhodobacter enshiensis</name>
    <dbReference type="NCBI Taxonomy" id="1105367"/>
    <lineage>
        <taxon>Bacteria</taxon>
        <taxon>Pseudomonadati</taxon>
        <taxon>Pseudomonadota</taxon>
        <taxon>Alphaproteobacteria</taxon>
        <taxon>Rhodobacterales</taxon>
        <taxon>Rhodobacter group</taxon>
        <taxon>Paenirhodobacter</taxon>
    </lineage>
</organism>
<evidence type="ECO:0000313" key="6">
    <source>
        <dbReference type="Proteomes" id="UP000028824"/>
    </source>
</evidence>
<dbReference type="AlphaFoldDB" id="A0A086Y3K8"/>
<dbReference type="Gene3D" id="2.40.160.50">
    <property type="entry name" value="membrane protein fhac: a member of the omp85/tpsb transporter family"/>
    <property type="match status" value="1"/>
</dbReference>
<reference evidence="5 6" key="1">
    <citation type="submission" date="2014-03" db="EMBL/GenBank/DDBJ databases">
        <title>Genome of Paenirhodobacter enshiensis DW2-9.</title>
        <authorList>
            <person name="Wang D."/>
            <person name="Wang G."/>
        </authorList>
    </citation>
    <scope>NUCLEOTIDE SEQUENCE [LARGE SCALE GENOMIC DNA]</scope>
    <source>
        <strain evidence="5 6">DW2-9</strain>
    </source>
</reference>
<dbReference type="InterPro" id="IPR000184">
    <property type="entry name" value="Bac_surfAg_D15"/>
</dbReference>
<evidence type="ECO:0000313" key="5">
    <source>
        <dbReference type="EMBL" id="KFI28858.1"/>
    </source>
</evidence>
<dbReference type="eggNOG" id="COG0729">
    <property type="taxonomic scope" value="Bacteria"/>
</dbReference>
<protein>
    <submittedName>
        <fullName evidence="5">Membrane protein</fullName>
    </submittedName>
</protein>
<sequence>MVAFSAPGADEDLARQLGDVSLVRAAGAAKTPNPQDLFTSARADYARLLGVLYSEGYYSGVITIHIDGKEAADIQPMDAPETIHAIDVSVTPGPRFHFVRAGVTPLAAGTALPADYAEGRIARSGAILDAASAGVARWKEEGHAKATVADKRIVADHRKNTVDSVIVLDPGPVVHFGDLKATGNKKLRTDRLLAIAGFPTGKKYTPERLAEVQTRLRRTGIFSSVTLTEAERLRAGDVLDYDLAVAEDKPRRMGAGAEIGTSDGLALTGYWMNRNLWGGGERLRIDADIKGIGGSNSAGATDYSIGARIDRPATLSPDTSAYVLTKAYKTTEEDYTEWGSQIGGGLTHVFSDRLTGESGTAYIWSKVKDDYGNTIFRQIAFPNSLTWDNRDDKTDAKRGYYGLLRATPFYGLGQTTGSGMQLVADFRAYKALGTEERLVLAGRGQFGAVYGPSLGRTPRSYLFYSGGGGTVRGQPYQSLGVNELYDGQLKTGGMQFIGYTGEARYGLTDKVGVVAFYDAGFISSNDLFGRDGEWQSGAGLGLRYKTPIGPIRLDVAVPVQGSTGGGVQLYLGIGQAF</sequence>
<keyword evidence="6" id="KW-1185">Reference proteome</keyword>
<feature type="domain" description="Bacterial surface antigen (D15)" evidence="3">
    <location>
        <begin position="281"/>
        <end position="577"/>
    </location>
</feature>
<evidence type="ECO:0000256" key="2">
    <source>
        <dbReference type="ARBA" id="ARBA00023136"/>
    </source>
</evidence>
<name>A0A086Y3K8_9RHOB</name>
<comment type="caution">
    <text evidence="5">The sequence shown here is derived from an EMBL/GenBank/DDBJ whole genome shotgun (WGS) entry which is preliminary data.</text>
</comment>